<organism evidence="1">
    <name type="scientific">Guillardia theta (strain CCMP2712)</name>
    <name type="common">Cryptophyte</name>
    <dbReference type="NCBI Taxonomy" id="905079"/>
    <lineage>
        <taxon>Eukaryota</taxon>
        <taxon>Cryptophyceae</taxon>
        <taxon>Pyrenomonadales</taxon>
        <taxon>Geminigeraceae</taxon>
        <taxon>Guillardia</taxon>
    </lineage>
</organism>
<evidence type="ECO:0000313" key="3">
    <source>
        <dbReference type="Proteomes" id="UP000011087"/>
    </source>
</evidence>
<sequence>MYEAEGACSVFRMNYGEWLLDFRSPCGLFLEQGRELCTISASTGTTAPDKPTHHGKDLPALRSSHVCLISTIFAVPSDRALRSFFIVTCPSPPSPRSAISVPSITDPICRWDMALGAAVLPEYSP</sequence>
<reference evidence="2" key="3">
    <citation type="submission" date="2016-03" db="UniProtKB">
        <authorList>
            <consortium name="EnsemblProtists"/>
        </authorList>
    </citation>
    <scope>IDENTIFICATION</scope>
</reference>
<gene>
    <name evidence="1" type="ORF">GUITHDRAFT_153588</name>
</gene>
<dbReference type="AlphaFoldDB" id="L1J2I5"/>
<dbReference type="EnsemblProtists" id="EKX42334">
    <property type="protein sequence ID" value="EKX42334"/>
    <property type="gene ID" value="GUITHDRAFT_153588"/>
</dbReference>
<dbReference type="GeneID" id="17299081"/>
<dbReference type="RefSeq" id="XP_005829314.1">
    <property type="nucleotide sequence ID" value="XM_005829257.1"/>
</dbReference>
<keyword evidence="3" id="KW-1185">Reference proteome</keyword>
<accession>L1J2I5</accession>
<dbReference type="HOGENOM" id="CLU_1996952_0_0_1"/>
<dbReference type="PaxDb" id="55529-EKX42334"/>
<dbReference type="EMBL" id="JH993017">
    <property type="protein sequence ID" value="EKX42334.1"/>
    <property type="molecule type" value="Genomic_DNA"/>
</dbReference>
<reference evidence="1 3" key="1">
    <citation type="journal article" date="2012" name="Nature">
        <title>Algal genomes reveal evolutionary mosaicism and the fate of nucleomorphs.</title>
        <authorList>
            <consortium name="DOE Joint Genome Institute"/>
            <person name="Curtis B.A."/>
            <person name="Tanifuji G."/>
            <person name="Burki F."/>
            <person name="Gruber A."/>
            <person name="Irimia M."/>
            <person name="Maruyama S."/>
            <person name="Arias M.C."/>
            <person name="Ball S.G."/>
            <person name="Gile G.H."/>
            <person name="Hirakawa Y."/>
            <person name="Hopkins J.F."/>
            <person name="Kuo A."/>
            <person name="Rensing S.A."/>
            <person name="Schmutz J."/>
            <person name="Symeonidi A."/>
            <person name="Elias M."/>
            <person name="Eveleigh R.J."/>
            <person name="Herman E.K."/>
            <person name="Klute M.J."/>
            <person name="Nakayama T."/>
            <person name="Obornik M."/>
            <person name="Reyes-Prieto A."/>
            <person name="Armbrust E.V."/>
            <person name="Aves S.J."/>
            <person name="Beiko R.G."/>
            <person name="Coutinho P."/>
            <person name="Dacks J.B."/>
            <person name="Durnford D.G."/>
            <person name="Fast N.M."/>
            <person name="Green B.R."/>
            <person name="Grisdale C.J."/>
            <person name="Hempel F."/>
            <person name="Henrissat B."/>
            <person name="Hoppner M.P."/>
            <person name="Ishida K."/>
            <person name="Kim E."/>
            <person name="Koreny L."/>
            <person name="Kroth P.G."/>
            <person name="Liu Y."/>
            <person name="Malik S.B."/>
            <person name="Maier U.G."/>
            <person name="McRose D."/>
            <person name="Mock T."/>
            <person name="Neilson J.A."/>
            <person name="Onodera N.T."/>
            <person name="Poole A.M."/>
            <person name="Pritham E.J."/>
            <person name="Richards T.A."/>
            <person name="Rocap G."/>
            <person name="Roy S.W."/>
            <person name="Sarai C."/>
            <person name="Schaack S."/>
            <person name="Shirato S."/>
            <person name="Slamovits C.H."/>
            <person name="Spencer D.F."/>
            <person name="Suzuki S."/>
            <person name="Worden A.Z."/>
            <person name="Zauner S."/>
            <person name="Barry K."/>
            <person name="Bell C."/>
            <person name="Bharti A.K."/>
            <person name="Crow J.A."/>
            <person name="Grimwood J."/>
            <person name="Kramer R."/>
            <person name="Lindquist E."/>
            <person name="Lucas S."/>
            <person name="Salamov A."/>
            <person name="McFadden G.I."/>
            <person name="Lane C.E."/>
            <person name="Keeling P.J."/>
            <person name="Gray M.W."/>
            <person name="Grigoriev I.V."/>
            <person name="Archibald J.M."/>
        </authorList>
    </citation>
    <scope>NUCLEOTIDE SEQUENCE</scope>
    <source>
        <strain evidence="1 3">CCMP2712</strain>
    </source>
</reference>
<protein>
    <submittedName>
        <fullName evidence="1 2">Uncharacterized protein</fullName>
    </submittedName>
</protein>
<reference evidence="3" key="2">
    <citation type="submission" date="2012-11" db="EMBL/GenBank/DDBJ databases">
        <authorList>
            <person name="Kuo A."/>
            <person name="Curtis B.A."/>
            <person name="Tanifuji G."/>
            <person name="Burki F."/>
            <person name="Gruber A."/>
            <person name="Irimia M."/>
            <person name="Maruyama S."/>
            <person name="Arias M.C."/>
            <person name="Ball S.G."/>
            <person name="Gile G.H."/>
            <person name="Hirakawa Y."/>
            <person name="Hopkins J.F."/>
            <person name="Rensing S.A."/>
            <person name="Schmutz J."/>
            <person name="Symeonidi A."/>
            <person name="Elias M."/>
            <person name="Eveleigh R.J."/>
            <person name="Herman E.K."/>
            <person name="Klute M.J."/>
            <person name="Nakayama T."/>
            <person name="Obornik M."/>
            <person name="Reyes-Prieto A."/>
            <person name="Armbrust E.V."/>
            <person name="Aves S.J."/>
            <person name="Beiko R.G."/>
            <person name="Coutinho P."/>
            <person name="Dacks J.B."/>
            <person name="Durnford D.G."/>
            <person name="Fast N.M."/>
            <person name="Green B.R."/>
            <person name="Grisdale C."/>
            <person name="Hempe F."/>
            <person name="Henrissat B."/>
            <person name="Hoppner M.P."/>
            <person name="Ishida K.-I."/>
            <person name="Kim E."/>
            <person name="Koreny L."/>
            <person name="Kroth P.G."/>
            <person name="Liu Y."/>
            <person name="Malik S.-B."/>
            <person name="Maier U.G."/>
            <person name="McRose D."/>
            <person name="Mock T."/>
            <person name="Neilson J.A."/>
            <person name="Onodera N.T."/>
            <person name="Poole A.M."/>
            <person name="Pritham E.J."/>
            <person name="Richards T.A."/>
            <person name="Rocap G."/>
            <person name="Roy S.W."/>
            <person name="Sarai C."/>
            <person name="Schaack S."/>
            <person name="Shirato S."/>
            <person name="Slamovits C.H."/>
            <person name="Spencer D.F."/>
            <person name="Suzuki S."/>
            <person name="Worden A.Z."/>
            <person name="Zauner S."/>
            <person name="Barry K."/>
            <person name="Bell C."/>
            <person name="Bharti A.K."/>
            <person name="Crow J.A."/>
            <person name="Grimwood J."/>
            <person name="Kramer R."/>
            <person name="Lindquist E."/>
            <person name="Lucas S."/>
            <person name="Salamov A."/>
            <person name="McFadden G.I."/>
            <person name="Lane C.E."/>
            <person name="Keeling P.J."/>
            <person name="Gray M.W."/>
            <person name="Grigoriev I.V."/>
            <person name="Archibald J.M."/>
        </authorList>
    </citation>
    <scope>NUCLEOTIDE SEQUENCE</scope>
    <source>
        <strain evidence="3">CCMP2712</strain>
    </source>
</reference>
<dbReference type="KEGG" id="gtt:GUITHDRAFT_153588"/>
<dbReference type="Proteomes" id="UP000011087">
    <property type="component" value="Unassembled WGS sequence"/>
</dbReference>
<proteinExistence type="predicted"/>
<name>L1J2I5_GUITC</name>
<evidence type="ECO:0000313" key="2">
    <source>
        <dbReference type="EnsemblProtists" id="EKX42334"/>
    </source>
</evidence>
<evidence type="ECO:0000313" key="1">
    <source>
        <dbReference type="EMBL" id="EKX42334.1"/>
    </source>
</evidence>